<reference evidence="2 3" key="1">
    <citation type="submission" date="2014-02" db="EMBL/GenBank/DDBJ databases">
        <title>Transposable element dynamics among asymbiotic and ectomycorrhizal Amanita fungi.</title>
        <authorList>
            <consortium name="DOE Joint Genome Institute"/>
            <person name="Hess J."/>
            <person name="Skrede I."/>
            <person name="Wolfe B."/>
            <person name="LaButti K."/>
            <person name="Ohm R.A."/>
            <person name="Grigoriev I.V."/>
            <person name="Pringle A."/>
        </authorList>
    </citation>
    <scope>NUCLEOTIDE SEQUENCE [LARGE SCALE GENOMIC DNA]</scope>
    <source>
        <strain evidence="2 3">SKay4041</strain>
    </source>
</reference>
<dbReference type="EMBL" id="KZ302028">
    <property type="protein sequence ID" value="PFH49480.1"/>
    <property type="molecule type" value="Genomic_DNA"/>
</dbReference>
<feature type="coiled-coil region" evidence="1">
    <location>
        <begin position="1"/>
        <end position="35"/>
    </location>
</feature>
<name>A0A2A9NP34_9AGAR</name>
<sequence length="69" mass="7981">MRRDRARVEELERELGIERKRREEVECMLEDVERECRAPFVVPALLEAFKVVSGVTSKVLDESLPLPAV</sequence>
<evidence type="ECO:0000313" key="2">
    <source>
        <dbReference type="EMBL" id="PFH49480.1"/>
    </source>
</evidence>
<gene>
    <name evidence="2" type="ORF">AMATHDRAFT_147617</name>
</gene>
<dbReference type="AlphaFoldDB" id="A0A2A9NP34"/>
<dbReference type="Proteomes" id="UP000242287">
    <property type="component" value="Unassembled WGS sequence"/>
</dbReference>
<dbReference type="OrthoDB" id="3070390at2759"/>
<keyword evidence="3" id="KW-1185">Reference proteome</keyword>
<accession>A0A2A9NP34</accession>
<keyword evidence="1" id="KW-0175">Coiled coil</keyword>
<organism evidence="2 3">
    <name type="scientific">Amanita thiersii Skay4041</name>
    <dbReference type="NCBI Taxonomy" id="703135"/>
    <lineage>
        <taxon>Eukaryota</taxon>
        <taxon>Fungi</taxon>
        <taxon>Dikarya</taxon>
        <taxon>Basidiomycota</taxon>
        <taxon>Agaricomycotina</taxon>
        <taxon>Agaricomycetes</taxon>
        <taxon>Agaricomycetidae</taxon>
        <taxon>Agaricales</taxon>
        <taxon>Pluteineae</taxon>
        <taxon>Amanitaceae</taxon>
        <taxon>Amanita</taxon>
    </lineage>
</organism>
<protein>
    <submittedName>
        <fullName evidence="2">Uncharacterized protein</fullName>
    </submittedName>
</protein>
<evidence type="ECO:0000256" key="1">
    <source>
        <dbReference type="SAM" id="Coils"/>
    </source>
</evidence>
<proteinExistence type="predicted"/>
<evidence type="ECO:0000313" key="3">
    <source>
        <dbReference type="Proteomes" id="UP000242287"/>
    </source>
</evidence>